<keyword evidence="3" id="KW-1185">Reference proteome</keyword>
<organism evidence="2 3">
    <name type="scientific">Mesorhizobium zhangyense</name>
    <dbReference type="NCBI Taxonomy" id="1776730"/>
    <lineage>
        <taxon>Bacteria</taxon>
        <taxon>Pseudomonadati</taxon>
        <taxon>Pseudomonadota</taxon>
        <taxon>Alphaproteobacteria</taxon>
        <taxon>Hyphomicrobiales</taxon>
        <taxon>Phyllobacteriaceae</taxon>
        <taxon>Mesorhizobium</taxon>
    </lineage>
</organism>
<evidence type="ECO:0000256" key="1">
    <source>
        <dbReference type="SAM" id="SignalP"/>
    </source>
</evidence>
<name>A0A7C9RBK7_9HYPH</name>
<accession>A0A7C9RBK7</accession>
<dbReference type="AlphaFoldDB" id="A0A7C9RBK7"/>
<feature type="signal peptide" evidence="1">
    <location>
        <begin position="1"/>
        <end position="19"/>
    </location>
</feature>
<evidence type="ECO:0000313" key="2">
    <source>
        <dbReference type="EMBL" id="NGN44816.1"/>
    </source>
</evidence>
<protein>
    <recommendedName>
        <fullName evidence="4">Lipoprotein with Yx(FWY)xxD motif</fullName>
    </recommendedName>
</protein>
<dbReference type="GO" id="GO:0043448">
    <property type="term" value="P:alkane catabolic process"/>
    <property type="evidence" value="ECO:0007669"/>
    <property type="project" value="TreeGrafter"/>
</dbReference>
<gene>
    <name evidence="2" type="ORF">G6N74_27540</name>
</gene>
<dbReference type="InterPro" id="IPR014558">
    <property type="entry name" value="UCP029720"/>
</dbReference>
<dbReference type="RefSeq" id="WP_165121198.1">
    <property type="nucleotide sequence ID" value="NZ_JAAKZG010000020.1"/>
</dbReference>
<sequence length="124" mass="13348">MKTIIGLAALFIGTASAMAAEPAMTTDHGGMKVYTDMKGMTLYTFDKDAAGKSNCNAECAMKWPPFKAEADAKAEGEWSVVKREDGSMMWAYDGKPLYYFAQDKAAGDMKGDGMGGAWHLVKAD</sequence>
<dbReference type="EMBL" id="JAAKZG010000020">
    <property type="protein sequence ID" value="NGN44816.1"/>
    <property type="molecule type" value="Genomic_DNA"/>
</dbReference>
<evidence type="ECO:0000313" key="3">
    <source>
        <dbReference type="Proteomes" id="UP000481252"/>
    </source>
</evidence>
<dbReference type="InterPro" id="IPR005297">
    <property type="entry name" value="Lipoprotein_repeat"/>
</dbReference>
<dbReference type="PANTHER" id="PTHR39335:SF1">
    <property type="entry name" value="BLL4220 PROTEIN"/>
    <property type="match status" value="1"/>
</dbReference>
<dbReference type="Pfam" id="PF03640">
    <property type="entry name" value="Lipoprotein_15"/>
    <property type="match status" value="2"/>
</dbReference>
<keyword evidence="1" id="KW-0732">Signal</keyword>
<comment type="caution">
    <text evidence="2">The sequence shown here is derived from an EMBL/GenBank/DDBJ whole genome shotgun (WGS) entry which is preliminary data.</text>
</comment>
<proteinExistence type="predicted"/>
<feature type="chain" id="PRO_5028808485" description="Lipoprotein with Yx(FWY)xxD motif" evidence="1">
    <location>
        <begin position="20"/>
        <end position="124"/>
    </location>
</feature>
<dbReference type="Proteomes" id="UP000481252">
    <property type="component" value="Unassembled WGS sequence"/>
</dbReference>
<dbReference type="PANTHER" id="PTHR39335">
    <property type="entry name" value="BLL4220 PROTEIN"/>
    <property type="match status" value="1"/>
</dbReference>
<reference evidence="2 3" key="1">
    <citation type="submission" date="2020-02" db="EMBL/GenBank/DDBJ databases">
        <title>Genome sequence of the type strain CGMCC 1.15528 of Mesorhizobium zhangyense.</title>
        <authorList>
            <person name="Gao J."/>
            <person name="Sun J."/>
        </authorList>
    </citation>
    <scope>NUCLEOTIDE SEQUENCE [LARGE SCALE GENOMIC DNA]</scope>
    <source>
        <strain evidence="2 3">CGMCC 1.15528</strain>
    </source>
</reference>
<dbReference type="PIRSF" id="PIRSF029720">
    <property type="entry name" value="UCP029720"/>
    <property type="match status" value="1"/>
</dbReference>
<evidence type="ECO:0008006" key="4">
    <source>
        <dbReference type="Google" id="ProtNLM"/>
    </source>
</evidence>